<dbReference type="InterPro" id="IPR029048">
    <property type="entry name" value="HSP70_C_sf"/>
</dbReference>
<dbReference type="InterPro" id="IPR018181">
    <property type="entry name" value="Heat_shock_70_CS"/>
</dbReference>
<dbReference type="GO" id="GO:0005829">
    <property type="term" value="C:cytosol"/>
    <property type="evidence" value="ECO:0007669"/>
    <property type="project" value="TreeGrafter"/>
</dbReference>
<evidence type="ECO:0000256" key="1">
    <source>
        <dbReference type="ARBA" id="ARBA00004123"/>
    </source>
</evidence>
<proteinExistence type="inferred from homology"/>
<evidence type="ECO:0000256" key="12">
    <source>
        <dbReference type="ARBA" id="ARBA00077186"/>
    </source>
</evidence>
<comment type="function">
    <text evidence="10">Possesses chaperone activity in vitro where it inhibits aggregation of citrate synthase.</text>
</comment>
<dbReference type="GO" id="GO:0005634">
    <property type="term" value="C:nucleus"/>
    <property type="evidence" value="ECO:0007669"/>
    <property type="project" value="UniProtKB-SubCell"/>
</dbReference>
<dbReference type="Pfam" id="PF00012">
    <property type="entry name" value="HSP70"/>
    <property type="match status" value="1"/>
</dbReference>
<evidence type="ECO:0000313" key="16">
    <source>
        <dbReference type="Proteomes" id="UP000472269"/>
    </source>
</evidence>
<evidence type="ECO:0000256" key="4">
    <source>
        <dbReference type="ARBA" id="ARBA00011738"/>
    </source>
</evidence>
<dbReference type="PROSITE" id="PS01036">
    <property type="entry name" value="HSP70_3"/>
    <property type="match status" value="1"/>
</dbReference>
<dbReference type="Proteomes" id="UP000472269">
    <property type="component" value="Unplaced"/>
</dbReference>
<evidence type="ECO:0000256" key="14">
    <source>
        <dbReference type="SAM" id="MobiDB-lite"/>
    </source>
</evidence>
<dbReference type="PANTHER" id="PTHR45639">
    <property type="entry name" value="HSC70CB, ISOFORM G-RELATED"/>
    <property type="match status" value="1"/>
</dbReference>
<dbReference type="SUPFAM" id="SSF100920">
    <property type="entry name" value="Heat shock protein 70kD (HSP70), peptide-binding domain"/>
    <property type="match status" value="1"/>
</dbReference>
<dbReference type="FunFam" id="3.90.640.10:FF:000004">
    <property type="entry name" value="Heat shock 70 kDa protein 4"/>
    <property type="match status" value="1"/>
</dbReference>
<dbReference type="FunFam" id="1.20.1270.10:FF:000017">
    <property type="entry name" value="Heat shock protein family A (Hsp70) member 4"/>
    <property type="match status" value="1"/>
</dbReference>
<dbReference type="Gene3D" id="1.20.1270.10">
    <property type="match status" value="2"/>
</dbReference>
<comment type="subunit">
    <text evidence="4">Homodimer.</text>
</comment>
<feature type="region of interest" description="Disordered" evidence="14">
    <location>
        <begin position="473"/>
        <end position="504"/>
    </location>
</feature>
<evidence type="ECO:0000256" key="5">
    <source>
        <dbReference type="ARBA" id="ARBA00022490"/>
    </source>
</evidence>
<evidence type="ECO:0000256" key="13">
    <source>
        <dbReference type="ARBA" id="ARBA00082032"/>
    </source>
</evidence>
<dbReference type="FunFam" id="3.30.420.40:FF:000171">
    <property type="entry name" value="Heat shock 70 kDa protein 4"/>
    <property type="match status" value="1"/>
</dbReference>
<dbReference type="Gene3D" id="3.90.640.10">
    <property type="entry name" value="Actin, Chain A, domain 4"/>
    <property type="match status" value="1"/>
</dbReference>
<dbReference type="InterPro" id="IPR043129">
    <property type="entry name" value="ATPase_NBD"/>
</dbReference>
<keyword evidence="9" id="KW-0539">Nucleus</keyword>
<keyword evidence="5" id="KW-0963">Cytoplasm</keyword>
<sequence length="773" mass="87725">MHHVSTLRTSLPFDRCTQRLFCVSFPQIVTNVKNTLHGFKKLHGRAFEDPYIQSERAKLPYELQKMPNGSVGVKVRYLDEERQFAIEQITGMLLAKLKETSESALKKPVADCVISVPSFFTDAERRSVMAAAQIAGLNCLKLMNETTAVALAYGIYKQDLPALEEKPRNVVFVDMGHSAYQVSICAFNKGKLKVLATTFDPFVGGRNFDEALVDYFSEEFRTKYKLNVKENPRALLRLYQECEKLKKLMSANASDLPLNIECFMNDLDVSSKMNRAQFEQLCAPLLSRVEPPLRAAMDQAKLQREDIYSIEIVGGATRIPAVKEQISNFFCKEISTTLNADEAVARGCALQCAILSPAFKVREFSITDVVPYSVTLRWKSSYEEGTGECEVFSKNHAAPFSKVITFHKKEPFDLEAYYTHPHEVPYPDSRIGRFTIQNVGPQHDGDNSKVKVKVRVNIHGLFSVANASIIEKQNIEGDHNDTPMDTESSSKNQGRDDELVSQPKAKAKVKSIDLPIQASLYRQLGQDLINCYIENEGKMMMQDKLEKERNDAKNAVEEYVYDFRDKLCGVFEKFITEEVSLGCLTLMLEDTENWLYEDGEDQPKQVYMDKLQELRKFGQPIQERYMEHEERPKVLNELGKKIQLLMKAVEAYKNKDEKYDHLDPAEMEKVEKYISEAMNWLNSKMNAQNKLSLTQDPVVKVAEILTKSKELDSFCNPIIYKPKPKIEPPNDGQSKANGEHNGPVNGQSGTETKPEPAKDNSQQTKPPGEMEVD</sequence>
<dbReference type="SUPFAM" id="SSF100934">
    <property type="entry name" value="Heat shock protein 70kD (HSP70), C-terminal subdomain"/>
    <property type="match status" value="2"/>
</dbReference>
<evidence type="ECO:0000256" key="11">
    <source>
        <dbReference type="ARBA" id="ARBA00069528"/>
    </source>
</evidence>
<dbReference type="FunFam" id="2.60.34.10:FF:000030">
    <property type="entry name" value="Heat shock protein family A (Hsp70) member 4 like"/>
    <property type="match status" value="1"/>
</dbReference>
<name>A0A663MGD9_ATHCN</name>
<evidence type="ECO:0000256" key="6">
    <source>
        <dbReference type="ARBA" id="ARBA00022553"/>
    </source>
</evidence>
<evidence type="ECO:0000256" key="7">
    <source>
        <dbReference type="ARBA" id="ARBA00022741"/>
    </source>
</evidence>
<dbReference type="Gene3D" id="3.30.420.40">
    <property type="match status" value="2"/>
</dbReference>
<keyword evidence="6" id="KW-0597">Phosphoprotein</keyword>
<feature type="compositionally biased region" description="Basic and acidic residues" evidence="14">
    <location>
        <begin position="473"/>
        <end position="482"/>
    </location>
</feature>
<feature type="compositionally biased region" description="Polar residues" evidence="14">
    <location>
        <begin position="483"/>
        <end position="492"/>
    </location>
</feature>
<dbReference type="FunFam" id="3.30.30.30:FF:000002">
    <property type="entry name" value="Heat shock 70 kDa protein 4"/>
    <property type="match status" value="1"/>
</dbReference>
<gene>
    <name evidence="15" type="primary">HSPA4L</name>
</gene>
<keyword evidence="16" id="KW-1185">Reference proteome</keyword>
<keyword evidence="7" id="KW-0547">Nucleotide-binding</keyword>
<comment type="similarity">
    <text evidence="3">Belongs to the heat shock protein 70 family.</text>
</comment>
<organism evidence="15 16">
    <name type="scientific">Athene cunicularia</name>
    <name type="common">Burrowing owl</name>
    <name type="synonym">Speotyto cunicularia</name>
    <dbReference type="NCBI Taxonomy" id="194338"/>
    <lineage>
        <taxon>Eukaryota</taxon>
        <taxon>Metazoa</taxon>
        <taxon>Chordata</taxon>
        <taxon>Craniata</taxon>
        <taxon>Vertebrata</taxon>
        <taxon>Euteleostomi</taxon>
        <taxon>Archelosauria</taxon>
        <taxon>Archosauria</taxon>
        <taxon>Dinosauria</taxon>
        <taxon>Saurischia</taxon>
        <taxon>Theropoda</taxon>
        <taxon>Coelurosauria</taxon>
        <taxon>Aves</taxon>
        <taxon>Neognathae</taxon>
        <taxon>Neoaves</taxon>
        <taxon>Telluraves</taxon>
        <taxon>Strigiformes</taxon>
        <taxon>Strigidae</taxon>
        <taxon>Athene</taxon>
    </lineage>
</organism>
<dbReference type="InterPro" id="IPR013126">
    <property type="entry name" value="Hsp_70_fam"/>
</dbReference>
<dbReference type="InterPro" id="IPR029047">
    <property type="entry name" value="HSP70_peptide-bd_sf"/>
</dbReference>
<evidence type="ECO:0000256" key="3">
    <source>
        <dbReference type="ARBA" id="ARBA00007381"/>
    </source>
</evidence>
<dbReference type="PRINTS" id="PR00301">
    <property type="entry name" value="HEATSHOCK70"/>
</dbReference>
<dbReference type="GO" id="GO:0140662">
    <property type="term" value="F:ATP-dependent protein folding chaperone"/>
    <property type="evidence" value="ECO:0007669"/>
    <property type="project" value="InterPro"/>
</dbReference>
<evidence type="ECO:0000256" key="9">
    <source>
        <dbReference type="ARBA" id="ARBA00023242"/>
    </source>
</evidence>
<dbReference type="Gene3D" id="3.30.30.30">
    <property type="match status" value="1"/>
</dbReference>
<evidence type="ECO:0000256" key="8">
    <source>
        <dbReference type="ARBA" id="ARBA00022840"/>
    </source>
</evidence>
<evidence type="ECO:0000313" key="15">
    <source>
        <dbReference type="Ensembl" id="ENSACUP00000010857.1"/>
    </source>
</evidence>
<evidence type="ECO:0000256" key="10">
    <source>
        <dbReference type="ARBA" id="ARBA00054497"/>
    </source>
</evidence>
<reference evidence="15" key="1">
    <citation type="submission" date="2025-08" db="UniProtKB">
        <authorList>
            <consortium name="Ensembl"/>
        </authorList>
    </citation>
    <scope>IDENTIFICATION</scope>
</reference>
<dbReference type="FunFam" id="1.20.1270.10:FF:000002">
    <property type="entry name" value="Heat shock 70 kDa protein 4"/>
    <property type="match status" value="1"/>
</dbReference>
<dbReference type="SUPFAM" id="SSF53067">
    <property type="entry name" value="Actin-like ATPase domain"/>
    <property type="match status" value="2"/>
</dbReference>
<comment type="subcellular location">
    <subcellularLocation>
        <location evidence="2">Cytoplasm</location>
    </subcellularLocation>
    <subcellularLocation>
        <location evidence="1">Nucleus</location>
    </subcellularLocation>
</comment>
<keyword evidence="8" id="KW-0067">ATP-binding</keyword>
<accession>A0A663MGD9</accession>
<evidence type="ECO:0000256" key="2">
    <source>
        <dbReference type="ARBA" id="ARBA00004496"/>
    </source>
</evidence>
<dbReference type="Gene3D" id="2.60.34.10">
    <property type="entry name" value="Substrate Binding Domain Of DNAk, Chain A, domain 1"/>
    <property type="match status" value="1"/>
</dbReference>
<protein>
    <recommendedName>
        <fullName evidence="11">Heat shock 70 kDa protein 4L</fullName>
    </recommendedName>
    <alternativeName>
        <fullName evidence="12">Heat shock 70-related protein APG-1</fullName>
    </alternativeName>
    <alternativeName>
        <fullName evidence="13">Osmotic stress protein 94</fullName>
    </alternativeName>
</protein>
<dbReference type="GO" id="GO:0005524">
    <property type="term" value="F:ATP binding"/>
    <property type="evidence" value="ECO:0007669"/>
    <property type="project" value="UniProtKB-KW"/>
</dbReference>
<dbReference type="FunFam" id="3.30.420.40:FF:000767">
    <property type="entry name" value="Heat shock protein 70 (HSP70)-4, putative"/>
    <property type="match status" value="1"/>
</dbReference>
<feature type="region of interest" description="Disordered" evidence="14">
    <location>
        <begin position="722"/>
        <end position="773"/>
    </location>
</feature>
<dbReference type="PROSITE" id="PS00329">
    <property type="entry name" value="HSP70_2"/>
    <property type="match status" value="1"/>
</dbReference>
<dbReference type="AlphaFoldDB" id="A0A663MGD9"/>
<dbReference type="Ensembl" id="ENSACUT00000011585.1">
    <property type="protein sequence ID" value="ENSACUP00000010857.1"/>
    <property type="gene ID" value="ENSACUG00000006500.1"/>
</dbReference>
<dbReference type="PANTHER" id="PTHR45639:SF5">
    <property type="entry name" value="HEAT SHOCK 70 KDA PROTEIN 4L"/>
    <property type="match status" value="1"/>
</dbReference>
<reference evidence="15" key="2">
    <citation type="submission" date="2025-09" db="UniProtKB">
        <authorList>
            <consortium name="Ensembl"/>
        </authorList>
    </citation>
    <scope>IDENTIFICATION</scope>
</reference>